<keyword evidence="3" id="KW-0325">Glycoprotein</keyword>
<dbReference type="Pfam" id="PF14252">
    <property type="entry name" value="DUF4347"/>
    <property type="match status" value="1"/>
</dbReference>
<evidence type="ECO:0000259" key="7">
    <source>
        <dbReference type="Pfam" id="PF17892"/>
    </source>
</evidence>
<proteinExistence type="predicted"/>
<dbReference type="PANTHER" id="PTHR45739:SF12">
    <property type="entry name" value="CHONDROITIN SULFATE PROTEOGLYCAN 4-LIKE ISOFORM X2"/>
    <property type="match status" value="1"/>
</dbReference>
<dbReference type="EMBL" id="LO017727">
    <property type="protein sequence ID" value="CRH05300.1"/>
    <property type="molecule type" value="Genomic_DNA"/>
</dbReference>
<evidence type="ECO:0008006" key="9">
    <source>
        <dbReference type="Google" id="ProtNLM"/>
    </source>
</evidence>
<dbReference type="Gene3D" id="2.60.40.2810">
    <property type="match status" value="2"/>
</dbReference>
<organism evidence="8">
    <name type="scientific">Magnetococcus massalia (strain MO-1)</name>
    <dbReference type="NCBI Taxonomy" id="451514"/>
    <lineage>
        <taxon>Bacteria</taxon>
        <taxon>Pseudomonadati</taxon>
        <taxon>Pseudomonadota</taxon>
        <taxon>Magnetococcia</taxon>
        <taxon>Magnetococcales</taxon>
        <taxon>Magnetococcaceae</taxon>
        <taxon>Magnetococcus</taxon>
    </lineage>
</organism>
<evidence type="ECO:0000313" key="8">
    <source>
        <dbReference type="EMBL" id="CRH05300.1"/>
    </source>
</evidence>
<dbReference type="Gene3D" id="2.60.40.3440">
    <property type="match status" value="6"/>
</dbReference>
<dbReference type="NCBIfam" id="NF012211">
    <property type="entry name" value="tand_rpt_95"/>
    <property type="match status" value="11"/>
</dbReference>
<keyword evidence="2" id="KW-0677">Repeat</keyword>
<dbReference type="Pfam" id="PF16184">
    <property type="entry name" value="Cadherin_3"/>
    <property type="match status" value="2"/>
</dbReference>
<feature type="domain" description="RapA2 cadherin-like" evidence="6">
    <location>
        <begin position="3650"/>
        <end position="3710"/>
    </location>
</feature>
<dbReference type="InterPro" id="IPR040853">
    <property type="entry name" value="RapA2_cadherin-like"/>
</dbReference>
<dbReference type="Pfam" id="PF17803">
    <property type="entry name" value="Cadherin_4"/>
    <property type="match status" value="1"/>
</dbReference>
<name>A0A1S7LEB8_MAGMO</name>
<dbReference type="PROSITE" id="PS51854">
    <property type="entry name" value="CSPG"/>
    <property type="match status" value="2"/>
</dbReference>
<keyword evidence="1" id="KW-0732">Signal</keyword>
<feature type="region of interest" description="Disordered" evidence="4">
    <location>
        <begin position="1638"/>
        <end position="1657"/>
    </location>
</feature>
<sequence length="4232" mass="437987">MLFFNLFNKSEKPPQVQTGKSVQPTADTANLAPTATEPSLSQTPHTPQANPLMLALEPRMMFDAAALVTMDMVDDQLIEQGLGQSESLSAQDALTDVEAKDFGALFLSPTATGELEQQNLILIDSQVADPDQLLQAFGDRDNVYILDSNHDGIEQISDILSGHDNLASVHVLSHGSSGELQLGSSLLDSDTLASRSDEIAGWQNALSEDADLMIYGCSVAEGEDGAAFVQALGRVTQTDVAASDDLTGERGDWQLEVRHGLIDSQSELVLSHIEEVLEAEEITLGVPTEDTNSALSLNEGATGTVATANLQYSDGGTATSAIIYTVDAIPTNGELKKSGTALANSETFTQEDVDNDLITYVHDGGETTSDSFTFTTAVGGDSATQSTFDFTVSAVNDDPAIASLPTDITVTEDVASDVDLSAASLTDADSSSSDITLTIAAGSGALAASTGGGVTIGGSGTSTLTLTGAVSDVDTYLNTASNIQYTGTSNTNGGDADTLTLTVNDGGNTGSGGGADVSLGTVNVDITAVNDLPTGADKTVTTDEDTDYTLTAADFGFSDTADSDSLTHVKITTLETAGALKLSGSDVALNDEVAVADINAGNLVFTPVADANGSSYDSFGFKVKDGTAYSSAENTITVDVTAVNDLPTAADNSVTTNEDTDYTFAASDFGFDDTADSGSLTSIKITSLETVGALKLSGTDVTANQVIAAADITNLTFTPVANANGSSYDAFDFSVNDGTADSAASYTMTIDVTAVNDLPTGADKTVTTDEDTDYTLTAADFGFSDTADSDSLTHVKITTLETAGALKLSGTDVALNDEIAVADINAGNLVFTPVADANGSSYDSFGFKVKDGTAYSSAENTITVDVTAVNDLPTAADNSVTTDEDTDYTFAASDFGFDDTADSGSLTSIKITSLETVGALKLSGTDVTANHVIVAADITNITFTPVANAHGSSYDAVDFSVNDGTADSAPSYTMTIHCHTVNDLPTGADKTVTTDEDTDYTLTAADFGFSDTADGDSLTHVKVTTLETVGALKLSGTDVALNDEIAVADINAGNLLFTPVANANGNAYDSFGFKVKDGTAYSSAENTITIDVTAVNDAPTLDTNTGITVDEGATITISDSELAVSDLEQAAANITYTVTAIPTNGELKLSGTALADNETFTQDDIDNSRITYVHDDSQTTSDSFSFTVSDGDGGSISSTNFALTVTPINDAPTLDNSGTVTFTGIDEDETSSAGDLVSSLLSGLVTEIDTDSNHNGSGMAITAVDDTNGEWQYSDDNGSSWTGLTTANGAAIAADSAFLLDSSDTIRFVPDGDYFGDVSISFKAWDQSAGSVGDSQVDASTGGTTTAFSSAVEDATITITPINDAPVLDNSGDVTLTTIDEDDSSSAGDTISDLIAGLVTETDTNAAHNGTGIAITRVDDANGEWQYSTDGGTNWTGLTTANGEALTTSSAVLLDATHTLRFVPDGDYNGSATLDFLAWDKSSGSDEDTAVDVTTTGTTTAFSVASEAGTITIDPVNDAPTLDNSGTVSFTAIDEDDFTSDGDTISTLFSALVTEIDTFAAHSGSGIAITSVDDTNGSWEYSTDGGTNWTSITTANGMAVSDTKAFLLESTNKLRFVPDADFNGTADITVRSWDVSAGADEDSQVDTSTNGDTTAFSTATESATITVNPVNDAPTLDNSTDLTLTVIDEDPSSNTGTTVADLIDGLVTEIDTYGPHSGSGIAVTAYDDTLGEWEFSSDGGSSWTSLGSWNGSTLANDSAVLLNSTDRLRFNPAEHQNSDYGAATLTFRAWDHSTGTVNQNTVSTNNNGTTYAFSSDAETVTQSITAINDTPEVTIVADSGTTDFTGSNYTVTPDEGTNQVFELDGSVTTDIQLQFVDVDIEDNPLTVSMTVSNGTLTMDDVTGLTFIDGTANGDATLSFTGTLAEINTALDRAAGLTYTPSDLDNDVPDDLELTFNDQGEVGVGNATDITARIDIDTVPINDAPLLNASGNIPRDLTTYPGGYTVESLISTMTEVDTVDQHIQRGMAVIGVSDGFGQWMVAPSTGNLDWQSLTSMNGEAISETSAVLLESTAVIRFVPIDGLEYDEQVTLTIRGWDQTSGSNYDTQVDASVSGDTTAFSVETITYDAINDRPALSVNGVDLDDPDNSWSETPEEEVDVTFNAANGNLIVISDSDLQSTDDMQIDLEVTYGTLELLDDAGGLDYIVESDTYIRARGTITEMNTALANGLVYHATENNDLADALKVTLNDLGGTGGDDGTGSYNGDDTEYTIGIDVIAINDAPTISDMPASVDIDEDAPLTFDGEGSNPGPIVITEVDSGDKTVVATIESSSGGSFALGSALGLTVFQGGFDTDSLGVAGTVDEVNAAFATLIYTPPADVNGNAADTITLTVNDEGSWGIGDGVDVVTTTTVNITAQEDDPTAQDFNLRLSELTESTSTGITVDLDATPDSDSNAMLADIALDDLIDGAAIGDVDAGAVLDLKVWNSSSESWDDASATTATGGTLSVSADNAITYLPGDGYNGLDSFQYQVEDETGRTAEATVTVMVENIENDTPTATDDSATIDEDDPVTLDVLANDTGLDGISVTEDYGRQVLLTSDPVDSDGVVQGSAVVNADGSISYIPAADFVGDISFTYQVQERDSSGQGSGTASEATVTITVVGVNDAPVVSVANSSLSVTEDQSLAIDGLTISDVDEIGQSGTRSMQVTLTTSQGMLTIGESSHILITSGTNGSSDSLEFYGTIENVNAALASLSYQGQANADGSDTLTVTVDDLGNSQGVENADRDLSTRLSGTATIDIELVGQDDPPSAAEAVTVPVTAGEAHSFDPLALEADSSTGQLAYSYVDSVEGDSVSIGSFSWPEHGSLILEDGQFTYTADDDYVGQDSFTYSVVDSAGNSAADTTTVTLDVSAGNRAPELDPQTLQVDPDSSVTFDLLDTVYTSFAAVDPEGNPMFVVDFDNVTDLGATISLQSPVSGTMTYTAPSGVSYGEDLVRAEISDSKGASRWVEIPVYVGEITSLPPVAMDDSVSMTEGDDALAIDVLDNDQDLQNSDNSALSVAAFDAVSSEGGSVSLTSDGQLQYTPAENFSGEDSFSYAVQDGSGNVSTMATVTVSVDEVNSAPEAADDLLSTPEDVAITSNLLDNDSDPLDTMYGEELSLRVIDVVQPAHGVVVFDESGNFTYTPELDFNGEESFQYTIADKGGLTSTATVTVIVNAVADDPRAIDDTATVREDSSVIIDVLDNDSDPENPDSLFLAELGEASHGQTYVDADGMVEYIPDANYNGSDSFTYSVMDGYGGISSATVYVTVEAEQDAPTVNDDEVIAQEDTSRLIDVEQLLLANDSDSDGSAELELVSFTQPLHGTLVDNNDGTLSYTPDSDYNGSDSFDYVAEVPDGLRESGTVTMDVLAINDAPVITAPASYSEVDEDTAVTLTGLSFSDSDRTEGDDLFTLTISADRGEVTLLSTAAVTLLSASESGQSVQVQGDYSAINSVLDSVQYQADQDYYGWGELTISIDDLGNGGADSSEAQVSSATHYINVLPVGDLPVVSDATYRGGVEDASSVGLIYDTFAEAFDTVESTDGLAQIKITELPDAMLGVMKLDGSTLTVDSTVTQTQLEAGLLTFAPVAELNGEITFKWQGSHESGNDALWPDSDANFTLTLDAVNDAPELTVTSSSFSTAEDQAVEISGLAVSDIDAGELSLTLSVASGTVTITDSSAATVEGNGSSSVVLSGTSSQINTALDGVSYQGNSYYSGSDQLDLLLSDGGNGSEISGSDVLEVSESIAITITPVINAPEVVFDSLDLDEDGSITFSESELLANDSNIEDPSAGLTITSMGLPSQGALESMGSGAYRYTPDANANGSDSFTYTVDDGNGGTAMGSVTVTINAQNDAPVLDLTGVPALELENGATIALAGISLDDVDGDEVDGATLQLTIQSSAADSAITLTGASSSLVLSGEGSDRVIVTGTLSDLKAAVNYLSYTAGSSIGSDTLSLSLNDLGNNGDGGALEATGELTVTVSEANVAPIATTDIVVLPANDLDEDSGYTVPDVRSNDSDANSGDTLQVMGFSQAQNSNATVRYLGSGSFTYIPDVESFSGLDWFSYRVGDGNGGFTDSIIYITDDEEHPDLPADGEVILDLSAEAANIEESSEAEQQVVEAADQDQQAEDAKKEQMAKREVTAQQIFAKLAKAEAGEKPQGAQQQAEQAGGLDAQLQAQSSEEGFEQGQADMLALFGNVG</sequence>
<dbReference type="InterPro" id="IPR036278">
    <property type="entry name" value="Sialidase_sf"/>
</dbReference>
<dbReference type="PANTHER" id="PTHR45739">
    <property type="entry name" value="MATRIX PROTEIN, PUTATIVE-RELATED"/>
    <property type="match status" value="1"/>
</dbReference>
<gene>
    <name evidence="8" type="ORF">MAGMO_1106</name>
</gene>
<dbReference type="GO" id="GO:0009653">
    <property type="term" value="P:anatomical structure morphogenesis"/>
    <property type="evidence" value="ECO:0007669"/>
    <property type="project" value="TreeGrafter"/>
</dbReference>
<evidence type="ECO:0000259" key="5">
    <source>
        <dbReference type="Pfam" id="PF14252"/>
    </source>
</evidence>
<reference evidence="8" key="1">
    <citation type="submission" date="2015-04" db="EMBL/GenBank/DDBJ databases">
        <authorList>
            <person name="Syromyatnikov M.Y."/>
            <person name="Popov V.N."/>
        </authorList>
    </citation>
    <scope>NUCLEOTIDE SEQUENCE</scope>
    <source>
        <strain evidence="8">MO-1</strain>
    </source>
</reference>
<feature type="domain" description="Cadherin-like" evidence="7">
    <location>
        <begin position="3309"/>
        <end position="3400"/>
    </location>
</feature>
<accession>A0A1S7LEB8</accession>
<feature type="domain" description="DUF4347" evidence="5">
    <location>
        <begin position="120"/>
        <end position="267"/>
    </location>
</feature>
<evidence type="ECO:0000256" key="2">
    <source>
        <dbReference type="ARBA" id="ARBA00022737"/>
    </source>
</evidence>
<feature type="compositionally biased region" description="Low complexity" evidence="4">
    <location>
        <begin position="4190"/>
        <end position="4211"/>
    </location>
</feature>
<evidence type="ECO:0000256" key="3">
    <source>
        <dbReference type="ARBA" id="ARBA00023180"/>
    </source>
</evidence>
<feature type="domain" description="Cadherin-like" evidence="7">
    <location>
        <begin position="3788"/>
        <end position="3882"/>
    </location>
</feature>
<dbReference type="InterPro" id="IPR041690">
    <property type="entry name" value="Cadherin_5"/>
</dbReference>
<protein>
    <recommendedName>
        <fullName evidence="9">DUF4347 domain-containing protein</fullName>
    </recommendedName>
</protein>
<feature type="region of interest" description="Disordered" evidence="4">
    <location>
        <begin position="4185"/>
        <end position="4218"/>
    </location>
</feature>
<dbReference type="SUPFAM" id="SSF50939">
    <property type="entry name" value="Sialidases"/>
    <property type="match status" value="1"/>
</dbReference>
<dbReference type="Pfam" id="PF17963">
    <property type="entry name" value="Big_9"/>
    <property type="match status" value="7"/>
</dbReference>
<evidence type="ECO:0000256" key="1">
    <source>
        <dbReference type="ARBA" id="ARBA00022729"/>
    </source>
</evidence>
<dbReference type="InterPro" id="IPR051561">
    <property type="entry name" value="FRAS1_ECM"/>
</dbReference>
<dbReference type="InterPro" id="IPR039005">
    <property type="entry name" value="CSPG_rpt"/>
</dbReference>
<dbReference type="InterPro" id="IPR025592">
    <property type="entry name" value="DUF4347"/>
</dbReference>
<evidence type="ECO:0000256" key="4">
    <source>
        <dbReference type="SAM" id="MobiDB-lite"/>
    </source>
</evidence>
<dbReference type="Pfam" id="PF17892">
    <property type="entry name" value="Cadherin_5"/>
    <property type="match status" value="2"/>
</dbReference>
<evidence type="ECO:0000259" key="6">
    <source>
        <dbReference type="Pfam" id="PF17803"/>
    </source>
</evidence>